<feature type="transmembrane region" description="Helical" evidence="1">
    <location>
        <begin position="24"/>
        <end position="50"/>
    </location>
</feature>
<organism evidence="2 3">
    <name type="scientific">Ohtaekwangia kribbensis</name>
    <dbReference type="NCBI Taxonomy" id="688913"/>
    <lineage>
        <taxon>Bacteria</taxon>
        <taxon>Pseudomonadati</taxon>
        <taxon>Bacteroidota</taxon>
        <taxon>Cytophagia</taxon>
        <taxon>Cytophagales</taxon>
        <taxon>Fulvivirgaceae</taxon>
        <taxon>Ohtaekwangia</taxon>
    </lineage>
</organism>
<sequence length="207" mass="22543">MKEIQEYEKDIASIRNMMERSAKFISLSGLSGVLAGLYALAGAAVAYFSLHYPVSPINYRTYSLQSPEAMLKLILIATAVMVASIGTGLWLSNKKAQKHGLQLWTTASKNLVINMAIPLVSGGIFILIMLYTGHFGLAAPACLVFYGLALIQGSANTFDEIRYLGFSEIILGLISASVPGYGLIFWAIGFGVLHIIYGVIMYNKYDK</sequence>
<keyword evidence="1" id="KW-0812">Transmembrane</keyword>
<dbReference type="EMBL" id="JBHTKA010000004">
    <property type="protein sequence ID" value="MFD1000293.1"/>
    <property type="molecule type" value="Genomic_DNA"/>
</dbReference>
<dbReference type="RefSeq" id="WP_377579697.1">
    <property type="nucleotide sequence ID" value="NZ_JBHTKA010000004.1"/>
</dbReference>
<accession>A0ABW3K1Z2</accession>
<evidence type="ECO:0000256" key="1">
    <source>
        <dbReference type="SAM" id="Phobius"/>
    </source>
</evidence>
<evidence type="ECO:0000313" key="3">
    <source>
        <dbReference type="Proteomes" id="UP001597112"/>
    </source>
</evidence>
<gene>
    <name evidence="2" type="ORF">ACFQ21_13300</name>
</gene>
<protein>
    <submittedName>
        <fullName evidence="2">Uncharacterized protein</fullName>
    </submittedName>
</protein>
<keyword evidence="3" id="KW-1185">Reference proteome</keyword>
<reference evidence="3" key="1">
    <citation type="journal article" date="2019" name="Int. J. Syst. Evol. Microbiol.">
        <title>The Global Catalogue of Microorganisms (GCM) 10K type strain sequencing project: providing services to taxonomists for standard genome sequencing and annotation.</title>
        <authorList>
            <consortium name="The Broad Institute Genomics Platform"/>
            <consortium name="The Broad Institute Genome Sequencing Center for Infectious Disease"/>
            <person name="Wu L."/>
            <person name="Ma J."/>
        </authorList>
    </citation>
    <scope>NUCLEOTIDE SEQUENCE [LARGE SCALE GENOMIC DNA]</scope>
    <source>
        <strain evidence="3">CCUG 58938</strain>
    </source>
</reference>
<evidence type="ECO:0000313" key="2">
    <source>
        <dbReference type="EMBL" id="MFD1000293.1"/>
    </source>
</evidence>
<keyword evidence="1" id="KW-0472">Membrane</keyword>
<dbReference type="Proteomes" id="UP001597112">
    <property type="component" value="Unassembled WGS sequence"/>
</dbReference>
<feature type="transmembrane region" description="Helical" evidence="1">
    <location>
        <begin position="184"/>
        <end position="202"/>
    </location>
</feature>
<name>A0ABW3K1Z2_9BACT</name>
<keyword evidence="1" id="KW-1133">Transmembrane helix</keyword>
<proteinExistence type="predicted"/>
<comment type="caution">
    <text evidence="2">The sequence shown here is derived from an EMBL/GenBank/DDBJ whole genome shotgun (WGS) entry which is preliminary data.</text>
</comment>
<feature type="transmembrane region" description="Helical" evidence="1">
    <location>
        <begin position="111"/>
        <end position="131"/>
    </location>
</feature>
<feature type="transmembrane region" description="Helical" evidence="1">
    <location>
        <begin position="70"/>
        <end position="91"/>
    </location>
</feature>